<evidence type="ECO:0000313" key="4">
    <source>
        <dbReference type="Proteomes" id="UP000435357"/>
    </source>
</evidence>
<dbReference type="GO" id="GO:0003964">
    <property type="term" value="F:RNA-directed DNA polymerase activity"/>
    <property type="evidence" value="ECO:0007669"/>
    <property type="project" value="UniProtKB-KW"/>
</dbReference>
<evidence type="ECO:0000256" key="1">
    <source>
        <dbReference type="ARBA" id="ARBA00034120"/>
    </source>
</evidence>
<dbReference type="Pfam" id="PF00078">
    <property type="entry name" value="RVT_1"/>
    <property type="match status" value="1"/>
</dbReference>
<dbReference type="EMBL" id="WACR01000003">
    <property type="protein sequence ID" value="KAB1065275.1"/>
    <property type="molecule type" value="Genomic_DNA"/>
</dbReference>
<evidence type="ECO:0000259" key="2">
    <source>
        <dbReference type="PROSITE" id="PS50878"/>
    </source>
</evidence>
<keyword evidence="3" id="KW-0695">RNA-directed DNA polymerase</keyword>
<dbReference type="OrthoDB" id="9780724at2"/>
<gene>
    <name evidence="3" type="ORF">F3059_04790</name>
</gene>
<dbReference type="PROSITE" id="PS50878">
    <property type="entry name" value="RT_POL"/>
    <property type="match status" value="1"/>
</dbReference>
<reference evidence="3 4" key="1">
    <citation type="submission" date="2019-09" db="EMBL/GenBank/DDBJ databases">
        <title>Genomes of Cryomorphaceae.</title>
        <authorList>
            <person name="Bowman J.P."/>
        </authorList>
    </citation>
    <scope>NUCLEOTIDE SEQUENCE [LARGE SCALE GENOMIC DNA]</scope>
    <source>
        <strain evidence="3 4">KCTC 52047</strain>
    </source>
</reference>
<dbReference type="CDD" id="cd01646">
    <property type="entry name" value="RT_Bac_retron_I"/>
    <property type="match status" value="1"/>
</dbReference>
<name>A0A6N6M8S9_9FLAO</name>
<dbReference type="PANTHER" id="PTHR34047">
    <property type="entry name" value="NUCLEAR INTRON MATURASE 1, MITOCHONDRIAL-RELATED"/>
    <property type="match status" value="1"/>
</dbReference>
<dbReference type="InterPro" id="IPR000477">
    <property type="entry name" value="RT_dom"/>
</dbReference>
<proteinExistence type="inferred from homology"/>
<dbReference type="Gene3D" id="3.30.70.270">
    <property type="match status" value="1"/>
</dbReference>
<dbReference type="Proteomes" id="UP000435357">
    <property type="component" value="Unassembled WGS sequence"/>
</dbReference>
<accession>A0A6N6M8S9</accession>
<evidence type="ECO:0000313" key="3">
    <source>
        <dbReference type="EMBL" id="KAB1065275.1"/>
    </source>
</evidence>
<dbReference type="AlphaFoldDB" id="A0A6N6M8S9"/>
<dbReference type="InterPro" id="IPR043502">
    <property type="entry name" value="DNA/RNA_pol_sf"/>
</dbReference>
<comment type="caution">
    <text evidence="3">The sequence shown here is derived from an EMBL/GenBank/DDBJ whole genome shotgun (WGS) entry which is preliminary data.</text>
</comment>
<dbReference type="PANTHER" id="PTHR34047:SF8">
    <property type="entry name" value="PROTEIN YKFC"/>
    <property type="match status" value="1"/>
</dbReference>
<dbReference type="InterPro" id="IPR043128">
    <property type="entry name" value="Rev_trsase/Diguanyl_cyclase"/>
</dbReference>
<comment type="similarity">
    <text evidence="1">Belongs to the bacterial reverse transcriptase family.</text>
</comment>
<dbReference type="RefSeq" id="WP_151166986.1">
    <property type="nucleotide sequence ID" value="NZ_WACR01000003.1"/>
</dbReference>
<dbReference type="InterPro" id="IPR051083">
    <property type="entry name" value="GrpII_Intron_Splice-Mob/Def"/>
</dbReference>
<keyword evidence="3" id="KW-0548">Nucleotidyltransferase</keyword>
<feature type="domain" description="Reverse transcriptase" evidence="2">
    <location>
        <begin position="1"/>
        <end position="292"/>
    </location>
</feature>
<sequence length="505" mass="60018">MDILKKLKKETVFGKLLDYGLFSEKLNPIFSSESYGKWIRKEGLKVYKKREFSTVSFHLTRNNNAPRVIEIPHPISYYRLCNEIKKNWTEIIKKIGEIDDYADRSMVIPKPNNLNKRLVSMLSYNKNKDEKFLILDKSFKAKYYVHADIANCYPSIYSHSVPWALVGHQEAKDNMDDKSKWYNKLDFAIRSMQRNETVGIAIGPDTSSIITELILTRVDKALSDYKYLRYIDDYKCYCDSKEEADTFLRKLSKELEKYRLRLNPKKTEIIELPKPLDQDWVRELKAYTNKFLTSKEVTKKDINVLSEFIDLALNLAKSNPGDSPIRYAVKILSKKLYKDNDVFAFVIMYLSRLCFIFPYFIDVFDLLLEKNTPSDEILELVEKEINSIAKEHIKYSRSDVSLWSIYLAIKYDFLIDDFEKFSDFLITDRDCLPVLMSYEYAKAKKHKTKKFFDFIDTLVTEKIEEEWWIYIYTLYFDSHRKAIFKKIAFKEFYEEMRKGKVKFLK</sequence>
<keyword evidence="4" id="KW-1185">Reference proteome</keyword>
<keyword evidence="3" id="KW-0808">Transferase</keyword>
<dbReference type="SUPFAM" id="SSF56672">
    <property type="entry name" value="DNA/RNA polymerases"/>
    <property type="match status" value="1"/>
</dbReference>
<organism evidence="3 4">
    <name type="scientific">Salibacter halophilus</name>
    <dbReference type="NCBI Taxonomy" id="1803916"/>
    <lineage>
        <taxon>Bacteria</taxon>
        <taxon>Pseudomonadati</taxon>
        <taxon>Bacteroidota</taxon>
        <taxon>Flavobacteriia</taxon>
        <taxon>Flavobacteriales</taxon>
        <taxon>Salibacteraceae</taxon>
        <taxon>Salibacter</taxon>
    </lineage>
</organism>
<protein>
    <submittedName>
        <fullName evidence="3">RNA-directed DNA polymerase</fullName>
    </submittedName>
</protein>